<accession>A0A3E4PXH7</accession>
<evidence type="ECO:0000259" key="5">
    <source>
        <dbReference type="PROSITE" id="PS50206"/>
    </source>
</evidence>
<dbReference type="SMART" id="SM00450">
    <property type="entry name" value="RHOD"/>
    <property type="match status" value="2"/>
</dbReference>
<reference evidence="6 7" key="1">
    <citation type="submission" date="2018-08" db="EMBL/GenBank/DDBJ databases">
        <title>A genome reference for cultivated species of the human gut microbiota.</title>
        <authorList>
            <person name="Zou Y."/>
            <person name="Xue W."/>
            <person name="Luo G."/>
        </authorList>
    </citation>
    <scope>NUCLEOTIDE SEQUENCE [LARGE SCALE GENOMIC DNA]</scope>
    <source>
        <strain evidence="6 7">TF09-3</strain>
    </source>
</reference>
<keyword evidence="6" id="KW-0808">Transferase</keyword>
<evidence type="ECO:0000313" key="6">
    <source>
        <dbReference type="EMBL" id="RGK84573.1"/>
    </source>
</evidence>
<evidence type="ECO:0000256" key="2">
    <source>
        <dbReference type="ARBA" id="ARBA00022737"/>
    </source>
</evidence>
<dbReference type="GO" id="GO:0004792">
    <property type="term" value="F:thiosulfate-cyanide sulfurtransferase activity"/>
    <property type="evidence" value="ECO:0007669"/>
    <property type="project" value="UniProtKB-EC"/>
</dbReference>
<feature type="signal peptide" evidence="4">
    <location>
        <begin position="1"/>
        <end position="19"/>
    </location>
</feature>
<dbReference type="PROSITE" id="PS51257">
    <property type="entry name" value="PROKAR_LIPOPROTEIN"/>
    <property type="match status" value="1"/>
</dbReference>
<evidence type="ECO:0000313" key="7">
    <source>
        <dbReference type="Proteomes" id="UP000261324"/>
    </source>
</evidence>
<dbReference type="CDD" id="cd00158">
    <property type="entry name" value="RHOD"/>
    <property type="match status" value="1"/>
</dbReference>
<sequence length="313" mass="34423">MKRLAVLLALVMTVGLVGCGNSGTQSKTESKNDTKEEATTEEAFEGEYIVNADYVKEHLDDIILVDARGEDAANKETIKGAIPIAWQYLATCEDGKSGDANWGCILDTERLSERLGEKGLDPNKEIVLFAAAQNGWGDDGRIAWELIAAGYKDVKMVDGGFDALKEAGIETAKGGSEPKAVDVKIDSIDTTHVINTDELKANYDDYKVVDVRADEEYDGETLYGEAKGGHLPGAIHIRYTDLFQKSGMLKSNAEITKMFEDAGITKDDKIVTYCTAGIRSGYMQLILEMCGFKNTQNYDESYYRWCAVEDVEK</sequence>
<dbReference type="EC" id="2.8.1.1" evidence="1"/>
<evidence type="ECO:0000256" key="1">
    <source>
        <dbReference type="ARBA" id="ARBA00012245"/>
    </source>
</evidence>
<evidence type="ECO:0000256" key="3">
    <source>
        <dbReference type="ARBA" id="ARBA00047549"/>
    </source>
</evidence>
<dbReference type="CDD" id="cd01449">
    <property type="entry name" value="TST_Repeat_2"/>
    <property type="match status" value="1"/>
</dbReference>
<dbReference type="RefSeq" id="WP_117659362.1">
    <property type="nucleotide sequence ID" value="NZ_QSRA01000006.1"/>
</dbReference>
<dbReference type="InterPro" id="IPR001763">
    <property type="entry name" value="Rhodanese-like_dom"/>
</dbReference>
<feature type="chain" id="PRO_5039428217" description="thiosulfate sulfurtransferase" evidence="4">
    <location>
        <begin position="20"/>
        <end position="313"/>
    </location>
</feature>
<proteinExistence type="predicted"/>
<comment type="caution">
    <text evidence="6">The sequence shown here is derived from an EMBL/GenBank/DDBJ whole genome shotgun (WGS) entry which is preliminary data.</text>
</comment>
<dbReference type="InterPro" id="IPR051126">
    <property type="entry name" value="Thiosulfate_sulfurtransferase"/>
</dbReference>
<dbReference type="EMBL" id="QSRA01000006">
    <property type="protein sequence ID" value="RGK84573.1"/>
    <property type="molecule type" value="Genomic_DNA"/>
</dbReference>
<organism evidence="6 7">
    <name type="scientific">Dorea formicigenerans</name>
    <dbReference type="NCBI Taxonomy" id="39486"/>
    <lineage>
        <taxon>Bacteria</taxon>
        <taxon>Bacillati</taxon>
        <taxon>Bacillota</taxon>
        <taxon>Clostridia</taxon>
        <taxon>Lachnospirales</taxon>
        <taxon>Lachnospiraceae</taxon>
        <taxon>Dorea</taxon>
    </lineage>
</organism>
<dbReference type="AlphaFoldDB" id="A0A3E4PXH7"/>
<feature type="domain" description="Rhodanese" evidence="5">
    <location>
        <begin position="202"/>
        <end position="307"/>
    </location>
</feature>
<comment type="catalytic activity">
    <reaction evidence="3">
        <text>thiosulfate + hydrogen cyanide = thiocyanate + sulfite + 2 H(+)</text>
        <dbReference type="Rhea" id="RHEA:16881"/>
        <dbReference type="ChEBI" id="CHEBI:15378"/>
        <dbReference type="ChEBI" id="CHEBI:17359"/>
        <dbReference type="ChEBI" id="CHEBI:18022"/>
        <dbReference type="ChEBI" id="CHEBI:18407"/>
        <dbReference type="ChEBI" id="CHEBI:33542"/>
        <dbReference type="EC" id="2.8.1.1"/>
    </reaction>
</comment>
<dbReference type="PANTHER" id="PTHR43855">
    <property type="entry name" value="THIOSULFATE SULFURTRANSFERASE"/>
    <property type="match status" value="1"/>
</dbReference>
<keyword evidence="4" id="KW-0732">Signal</keyword>
<protein>
    <recommendedName>
        <fullName evidence="1">thiosulfate sulfurtransferase</fullName>
        <ecNumber evidence="1">2.8.1.1</ecNumber>
    </recommendedName>
</protein>
<name>A0A3E4PXH7_9FIRM</name>
<gene>
    <name evidence="6" type="ORF">DXC93_05890</name>
</gene>
<dbReference type="Proteomes" id="UP000261324">
    <property type="component" value="Unassembled WGS sequence"/>
</dbReference>
<dbReference type="Pfam" id="PF00581">
    <property type="entry name" value="Rhodanese"/>
    <property type="match status" value="2"/>
</dbReference>
<evidence type="ECO:0000256" key="4">
    <source>
        <dbReference type="SAM" id="SignalP"/>
    </source>
</evidence>
<dbReference type="PROSITE" id="PS50206">
    <property type="entry name" value="RHODANESE_3"/>
    <property type="match status" value="2"/>
</dbReference>
<dbReference type="PANTHER" id="PTHR43855:SF1">
    <property type="entry name" value="THIOSULFATE SULFURTRANSFERASE"/>
    <property type="match status" value="1"/>
</dbReference>
<dbReference type="Gene3D" id="3.40.250.10">
    <property type="entry name" value="Rhodanese-like domain"/>
    <property type="match status" value="2"/>
</dbReference>
<dbReference type="SUPFAM" id="SSF52821">
    <property type="entry name" value="Rhodanese/Cell cycle control phosphatase"/>
    <property type="match status" value="2"/>
</dbReference>
<feature type="domain" description="Rhodanese" evidence="5">
    <location>
        <begin position="58"/>
        <end position="173"/>
    </location>
</feature>
<keyword evidence="2" id="KW-0677">Repeat</keyword>
<dbReference type="InterPro" id="IPR036873">
    <property type="entry name" value="Rhodanese-like_dom_sf"/>
</dbReference>